<protein>
    <recommendedName>
        <fullName evidence="9">Peptide hydrolase</fullName>
    </recommendedName>
</protein>
<dbReference type="PANTHER" id="PTHR12147:SF26">
    <property type="entry name" value="PEPTIDASE M28 DOMAIN-CONTAINING PROTEIN"/>
    <property type="match status" value="1"/>
</dbReference>
<evidence type="ECO:0000256" key="3">
    <source>
        <dbReference type="SAM" id="Phobius"/>
    </source>
</evidence>
<sequence>MCLSKLTSTCTFILLIGVAILVVISIALNAAILSVINKRFDELKPENGQTTSKTTVSSSPTMTSTTRPSIYFNLADSIRIEDLMNHLNELQRIADNAGNTRAIGTRGFTETVNYIHNYLRNNAPTLNVFRESLPIQNFTIKGNPILISTINNTNKTFSYSTNLARSDFTYVNYSAQITLTKFNLIVVPNYGCDEFDWQNVAGRAALVVVGGACTNAEKGELANKYNASALLYYNNGLTTTNLAPVIIRLRQTNKLPALYLSYVAGQELVNAANLNNVSIWLRIERENYTSFIVENICADTREGNINETIVVGGHSDSVPAGPGINDNGSGTMAILVLATNLARLYQSGNYAKYRYRVRFCWWAAEEIGLVGSVYHAQQAQTSSATPGNRLQDYLINLNYDMLGSPNYILGIYNGSSAKPGTPSWAINGSVRISDVFRSWFIEKNLPWDFTDFSGRSDYGPFLAAGIVANGLFSGADETKTAEQRNRYEEKLGQGQGGLAGAILDPCYHRVCDTTDNINQLGYEKMVQAAAYMLEYLGQKDDLPTWLYPAGRPKPRLPDDYFPNSDYFRDIDI</sequence>
<keyword evidence="8" id="KW-1185">Reference proteome</keyword>
<dbReference type="SUPFAM" id="SSF52025">
    <property type="entry name" value="PA domain"/>
    <property type="match status" value="1"/>
</dbReference>
<feature type="transmembrane region" description="Helical" evidence="3">
    <location>
        <begin position="12"/>
        <end position="36"/>
    </location>
</feature>
<name>A0A813QIM9_9BILA</name>
<dbReference type="Proteomes" id="UP000663854">
    <property type="component" value="Unassembled WGS sequence"/>
</dbReference>
<evidence type="ECO:0000313" key="8">
    <source>
        <dbReference type="Proteomes" id="UP000663870"/>
    </source>
</evidence>
<dbReference type="PANTHER" id="PTHR12147">
    <property type="entry name" value="METALLOPEPTIDASE M28 FAMILY MEMBER"/>
    <property type="match status" value="1"/>
</dbReference>
<dbReference type="Proteomes" id="UP000663870">
    <property type="component" value="Unassembled WGS sequence"/>
</dbReference>
<evidence type="ECO:0000313" key="7">
    <source>
        <dbReference type="EMBL" id="CAF0818907.1"/>
    </source>
</evidence>
<comment type="similarity">
    <text evidence="2">Belongs to the peptidase M28 family. M28B subfamily.</text>
</comment>
<dbReference type="Pfam" id="PF04389">
    <property type="entry name" value="Peptidase_M28"/>
    <property type="match status" value="1"/>
</dbReference>
<organism evidence="6 8">
    <name type="scientific">Rotaria sordida</name>
    <dbReference type="NCBI Taxonomy" id="392033"/>
    <lineage>
        <taxon>Eukaryota</taxon>
        <taxon>Metazoa</taxon>
        <taxon>Spiralia</taxon>
        <taxon>Gnathifera</taxon>
        <taxon>Rotifera</taxon>
        <taxon>Eurotatoria</taxon>
        <taxon>Bdelloidea</taxon>
        <taxon>Philodinida</taxon>
        <taxon>Philodinidae</taxon>
        <taxon>Rotaria</taxon>
    </lineage>
</organism>
<dbReference type="InterPro" id="IPR045175">
    <property type="entry name" value="M28_fam"/>
</dbReference>
<evidence type="ECO:0008006" key="9">
    <source>
        <dbReference type="Google" id="ProtNLM"/>
    </source>
</evidence>
<evidence type="ECO:0000256" key="1">
    <source>
        <dbReference type="ARBA" id="ARBA00001947"/>
    </source>
</evidence>
<reference evidence="6" key="1">
    <citation type="submission" date="2021-02" db="EMBL/GenBank/DDBJ databases">
        <authorList>
            <person name="Nowell W R."/>
        </authorList>
    </citation>
    <scope>NUCLEOTIDE SEQUENCE</scope>
</reference>
<evidence type="ECO:0000313" key="6">
    <source>
        <dbReference type="EMBL" id="CAF0767175.1"/>
    </source>
</evidence>
<dbReference type="EMBL" id="CAJNOH010000056">
    <property type="protein sequence ID" value="CAF0818907.1"/>
    <property type="molecule type" value="Genomic_DNA"/>
</dbReference>
<evidence type="ECO:0000259" key="4">
    <source>
        <dbReference type="Pfam" id="PF02225"/>
    </source>
</evidence>
<dbReference type="GO" id="GO:0006508">
    <property type="term" value="P:proteolysis"/>
    <property type="evidence" value="ECO:0007669"/>
    <property type="project" value="InterPro"/>
</dbReference>
<dbReference type="InterPro" id="IPR046450">
    <property type="entry name" value="PA_dom_sf"/>
</dbReference>
<keyword evidence="3" id="KW-0472">Membrane</keyword>
<keyword evidence="3" id="KW-0812">Transmembrane</keyword>
<accession>A0A813QIM9</accession>
<dbReference type="AlphaFoldDB" id="A0A813QIM9"/>
<feature type="domain" description="PA" evidence="4">
    <location>
        <begin position="184"/>
        <end position="268"/>
    </location>
</feature>
<keyword evidence="3" id="KW-1133">Transmembrane helix</keyword>
<proteinExistence type="inferred from homology"/>
<dbReference type="InterPro" id="IPR003137">
    <property type="entry name" value="PA_domain"/>
</dbReference>
<dbReference type="EMBL" id="CAJNOL010000031">
    <property type="protein sequence ID" value="CAF0767175.1"/>
    <property type="molecule type" value="Genomic_DNA"/>
</dbReference>
<comment type="cofactor">
    <cofactor evidence="1">
        <name>Zn(2+)</name>
        <dbReference type="ChEBI" id="CHEBI:29105"/>
    </cofactor>
</comment>
<evidence type="ECO:0000259" key="5">
    <source>
        <dbReference type="Pfam" id="PF04389"/>
    </source>
</evidence>
<dbReference type="SUPFAM" id="SSF53187">
    <property type="entry name" value="Zn-dependent exopeptidases"/>
    <property type="match status" value="1"/>
</dbReference>
<gene>
    <name evidence="6" type="ORF">JXQ802_LOCUS2520</name>
    <name evidence="7" type="ORF">PYM288_LOCUS5478</name>
</gene>
<dbReference type="Pfam" id="PF02225">
    <property type="entry name" value="PA"/>
    <property type="match status" value="1"/>
</dbReference>
<feature type="domain" description="Peptidase M28" evidence="5">
    <location>
        <begin position="295"/>
        <end position="531"/>
    </location>
</feature>
<evidence type="ECO:0000256" key="2">
    <source>
        <dbReference type="ARBA" id="ARBA00005634"/>
    </source>
</evidence>
<dbReference type="InterPro" id="IPR007484">
    <property type="entry name" value="Peptidase_M28"/>
</dbReference>
<dbReference type="Gene3D" id="3.40.630.10">
    <property type="entry name" value="Zn peptidases"/>
    <property type="match status" value="1"/>
</dbReference>
<dbReference type="GO" id="GO:0008235">
    <property type="term" value="F:metalloexopeptidase activity"/>
    <property type="evidence" value="ECO:0007669"/>
    <property type="project" value="InterPro"/>
</dbReference>
<comment type="caution">
    <text evidence="6">The sequence shown here is derived from an EMBL/GenBank/DDBJ whole genome shotgun (WGS) entry which is preliminary data.</text>
</comment>